<reference evidence="1 2" key="1">
    <citation type="submission" date="2024-11" db="EMBL/GenBank/DDBJ databases">
        <title>Chromosome-level genome assembly of the freshwater bivalve Anodonta woodiana.</title>
        <authorList>
            <person name="Chen X."/>
        </authorList>
    </citation>
    <scope>NUCLEOTIDE SEQUENCE [LARGE SCALE GENOMIC DNA]</scope>
    <source>
        <strain evidence="1">MN2024</strain>
        <tissue evidence="1">Gills</tissue>
    </source>
</reference>
<protein>
    <recommendedName>
        <fullName evidence="3">YqaJ viral recombinase domain-containing protein</fullName>
    </recommendedName>
</protein>
<dbReference type="InterPro" id="IPR011604">
    <property type="entry name" value="PDDEXK-like_dom_sf"/>
</dbReference>
<gene>
    <name evidence="1" type="ORF">ACJMK2_008440</name>
</gene>
<evidence type="ECO:0000313" key="2">
    <source>
        <dbReference type="Proteomes" id="UP001634394"/>
    </source>
</evidence>
<dbReference type="Gene3D" id="3.90.320.10">
    <property type="match status" value="1"/>
</dbReference>
<sequence length="387" mass="44333">MDTNKAVNKTGDLEHLSAHLSGNKAELLKKVKGVADLGIQMLKEINVQDRINEEYCTHGFVKCKVIPSLPTLAESKKPDYDSCNHVAGLLYALVDISSKKKDGLNSPTFDACKWNKPRLRKLSPKKSQDLTFKKLKFSKECPLSLETKSQAKPIVNISPDLPIKPVDVMEFTPYQEHKVQNLYNIDHMYYDKADLQSDKCIQYFNDYFASLHCKKEECDRIQAITKGQANNKNWFAARTSRKTGSKFGCVCKLKKTTSLNSTVREVMEYTVLSLTIIHTDIIVIESGLCVNERFSYLSCIPDGLVTCKHCEESLGLIEVKCPFKFRDMTPSFYCQVIGGELKLKKRIFFDKRFWFLMLEKLNSFYLKAIISELFSERIKFGLSLYKQ</sequence>
<proteinExistence type="predicted"/>
<dbReference type="InterPro" id="IPR011335">
    <property type="entry name" value="Restrct_endonuc-II-like"/>
</dbReference>
<dbReference type="PANTHER" id="PTHR47526:SF3">
    <property type="entry name" value="PHD-TYPE DOMAIN-CONTAINING PROTEIN"/>
    <property type="match status" value="1"/>
</dbReference>
<dbReference type="Proteomes" id="UP001634394">
    <property type="component" value="Unassembled WGS sequence"/>
</dbReference>
<dbReference type="SUPFAM" id="SSF52980">
    <property type="entry name" value="Restriction endonuclease-like"/>
    <property type="match status" value="1"/>
</dbReference>
<dbReference type="GO" id="GO:0006281">
    <property type="term" value="P:DNA repair"/>
    <property type="evidence" value="ECO:0007669"/>
    <property type="project" value="UniProtKB-ARBA"/>
</dbReference>
<organism evidence="1 2">
    <name type="scientific">Sinanodonta woodiana</name>
    <name type="common">Chinese pond mussel</name>
    <name type="synonym">Anodonta woodiana</name>
    <dbReference type="NCBI Taxonomy" id="1069815"/>
    <lineage>
        <taxon>Eukaryota</taxon>
        <taxon>Metazoa</taxon>
        <taxon>Spiralia</taxon>
        <taxon>Lophotrochozoa</taxon>
        <taxon>Mollusca</taxon>
        <taxon>Bivalvia</taxon>
        <taxon>Autobranchia</taxon>
        <taxon>Heteroconchia</taxon>
        <taxon>Palaeoheterodonta</taxon>
        <taxon>Unionida</taxon>
        <taxon>Unionoidea</taxon>
        <taxon>Unionidae</taxon>
        <taxon>Unioninae</taxon>
        <taxon>Sinanodonta</taxon>
    </lineage>
</organism>
<dbReference type="AlphaFoldDB" id="A0ABD3VLL1"/>
<dbReference type="PANTHER" id="PTHR47526">
    <property type="entry name" value="ATP-DEPENDENT DNA HELICASE"/>
    <property type="match status" value="1"/>
</dbReference>
<accession>A0ABD3VLL1</accession>
<evidence type="ECO:0008006" key="3">
    <source>
        <dbReference type="Google" id="ProtNLM"/>
    </source>
</evidence>
<name>A0ABD3VLL1_SINWO</name>
<evidence type="ECO:0000313" key="1">
    <source>
        <dbReference type="EMBL" id="KAL3862476.1"/>
    </source>
</evidence>
<keyword evidence="2" id="KW-1185">Reference proteome</keyword>
<dbReference type="EMBL" id="JBJQND010000011">
    <property type="protein sequence ID" value="KAL3862476.1"/>
    <property type="molecule type" value="Genomic_DNA"/>
</dbReference>
<comment type="caution">
    <text evidence="1">The sequence shown here is derived from an EMBL/GenBank/DDBJ whole genome shotgun (WGS) entry which is preliminary data.</text>
</comment>